<keyword evidence="1" id="KW-0472">Membrane</keyword>
<proteinExistence type="predicted"/>
<sequence>MDAISYIITFVSYELILSFFPFPYVLLLIFLLPILDNLPTIINFVLIVPVLVWYFFCSFWLAHNATIRRLTHYGEYWASFGGALSEGKMYLAFIPVIGFLFESNKDVFTLNEVDRHDT</sequence>
<accession>A0A1G5DGL9</accession>
<evidence type="ECO:0000256" key="1">
    <source>
        <dbReference type="SAM" id="Phobius"/>
    </source>
</evidence>
<keyword evidence="1" id="KW-1133">Transmembrane helix</keyword>
<evidence type="ECO:0000313" key="2">
    <source>
        <dbReference type="EMBL" id="SCY13902.1"/>
    </source>
</evidence>
<evidence type="ECO:0000313" key="3">
    <source>
        <dbReference type="Proteomes" id="UP000198870"/>
    </source>
</evidence>
<gene>
    <name evidence="2" type="ORF">SAMN05216233_104182</name>
</gene>
<feature type="transmembrane region" description="Helical" evidence="1">
    <location>
        <begin position="41"/>
        <end position="62"/>
    </location>
</feature>
<dbReference type="Proteomes" id="UP000198870">
    <property type="component" value="Unassembled WGS sequence"/>
</dbReference>
<dbReference type="AlphaFoldDB" id="A0A1G5DGL9"/>
<dbReference type="EMBL" id="FMUX01000004">
    <property type="protein sequence ID" value="SCY13902.1"/>
    <property type="molecule type" value="Genomic_DNA"/>
</dbReference>
<dbReference type="RefSeq" id="WP_092209958.1">
    <property type="nucleotide sequence ID" value="NZ_FMUX01000004.1"/>
</dbReference>
<keyword evidence="3" id="KW-1185">Reference proteome</keyword>
<name>A0A1G5DGL9_9BACT</name>
<reference evidence="2 3" key="1">
    <citation type="submission" date="2016-10" db="EMBL/GenBank/DDBJ databases">
        <authorList>
            <person name="de Groot N.N."/>
        </authorList>
    </citation>
    <scope>NUCLEOTIDE SEQUENCE [LARGE SCALE GENOMIC DNA]</scope>
    <source>
        <strain evidence="2 3">AA1</strain>
    </source>
</reference>
<keyword evidence="1" id="KW-0812">Transmembrane</keyword>
<protein>
    <submittedName>
        <fullName evidence="2">Uncharacterized protein</fullName>
    </submittedName>
</protein>
<feature type="transmembrane region" description="Helical" evidence="1">
    <location>
        <begin position="12"/>
        <end position="35"/>
    </location>
</feature>
<organism evidence="2 3">
    <name type="scientific">Desulfoluna spongiiphila</name>
    <dbReference type="NCBI Taxonomy" id="419481"/>
    <lineage>
        <taxon>Bacteria</taxon>
        <taxon>Pseudomonadati</taxon>
        <taxon>Thermodesulfobacteriota</taxon>
        <taxon>Desulfobacteria</taxon>
        <taxon>Desulfobacterales</taxon>
        <taxon>Desulfolunaceae</taxon>
        <taxon>Desulfoluna</taxon>
    </lineage>
</organism>